<reference evidence="3" key="1">
    <citation type="journal article" date="2022" name="Int. J. Mol. Sci.">
        <title>Draft Genome of Tanacetum Coccineum: Genomic Comparison of Closely Related Tanacetum-Family Plants.</title>
        <authorList>
            <person name="Yamashiro T."/>
            <person name="Shiraishi A."/>
            <person name="Nakayama K."/>
            <person name="Satake H."/>
        </authorList>
    </citation>
    <scope>NUCLEOTIDE SEQUENCE</scope>
</reference>
<dbReference type="PRINTS" id="PR00301">
    <property type="entry name" value="HEATSHOCK70"/>
</dbReference>
<dbReference type="Gene3D" id="3.90.640.10">
    <property type="entry name" value="Actin, Chain A, domain 4"/>
    <property type="match status" value="1"/>
</dbReference>
<evidence type="ECO:0000256" key="2">
    <source>
        <dbReference type="ARBA" id="ARBA00022840"/>
    </source>
</evidence>
<dbReference type="PANTHER" id="PTHR19375">
    <property type="entry name" value="HEAT SHOCK PROTEIN 70KDA"/>
    <property type="match status" value="1"/>
</dbReference>
<organism evidence="3 4">
    <name type="scientific">Tanacetum coccineum</name>
    <dbReference type="NCBI Taxonomy" id="301880"/>
    <lineage>
        <taxon>Eukaryota</taxon>
        <taxon>Viridiplantae</taxon>
        <taxon>Streptophyta</taxon>
        <taxon>Embryophyta</taxon>
        <taxon>Tracheophyta</taxon>
        <taxon>Spermatophyta</taxon>
        <taxon>Magnoliopsida</taxon>
        <taxon>eudicotyledons</taxon>
        <taxon>Gunneridae</taxon>
        <taxon>Pentapetalae</taxon>
        <taxon>asterids</taxon>
        <taxon>campanulids</taxon>
        <taxon>Asterales</taxon>
        <taxon>Asteraceae</taxon>
        <taxon>Asteroideae</taxon>
        <taxon>Anthemideae</taxon>
        <taxon>Anthemidinae</taxon>
        <taxon>Tanacetum</taxon>
    </lineage>
</organism>
<protein>
    <submittedName>
        <fullName evidence="3">Heat shock protein 70 family, peptide-binding domain protein</fullName>
    </submittedName>
</protein>
<reference evidence="3" key="2">
    <citation type="submission" date="2022-01" db="EMBL/GenBank/DDBJ databases">
        <authorList>
            <person name="Yamashiro T."/>
            <person name="Shiraishi A."/>
            <person name="Satake H."/>
            <person name="Nakayama K."/>
        </authorList>
    </citation>
    <scope>NUCLEOTIDE SEQUENCE</scope>
</reference>
<comment type="caution">
    <text evidence="3">The sequence shown here is derived from an EMBL/GenBank/DDBJ whole genome shotgun (WGS) entry which is preliminary data.</text>
</comment>
<dbReference type="EMBL" id="BQNB010016651">
    <property type="protein sequence ID" value="GJT54183.1"/>
    <property type="molecule type" value="Genomic_DNA"/>
</dbReference>
<dbReference type="Pfam" id="PF00012">
    <property type="entry name" value="HSP70"/>
    <property type="match status" value="1"/>
</dbReference>
<keyword evidence="1" id="KW-0547">Nucleotide-binding</keyword>
<keyword evidence="3" id="KW-0346">Stress response</keyword>
<evidence type="ECO:0000313" key="4">
    <source>
        <dbReference type="Proteomes" id="UP001151760"/>
    </source>
</evidence>
<sequence length="316" mass="35381">MGSRFGDSIVKKDINLWPFKVIEGSIEKPMIVVKHKYEEKKYSPEDISCIIPKNMKEVTEAFLGTKVIDSVITVPAYFNVRQRQATKDVGILAGLNVMRLISYLITAAITYARDRTGTKEKNVFIFDLGGGTFDVLLLNISKGGDTITVKAVGGDTHLGGEDFDMVIVNHCVQDLRKRNFVDVSENARAMGRLKVTSKKSKRDLSSVVQTSIEIDCLYQGFDFSLNISWDKFEELNTGFFMKCMEHVENCLRDGNMNKSDVDDVVIVGGSTRIPRIEKLNMTRDQRITEEPRALASGSAGVVKNNRGFTLTVLDFR</sequence>
<accession>A0ABQ5ETS8</accession>
<dbReference type="InterPro" id="IPR013126">
    <property type="entry name" value="Hsp_70_fam"/>
</dbReference>
<dbReference type="Gene3D" id="3.30.420.40">
    <property type="match status" value="2"/>
</dbReference>
<dbReference type="InterPro" id="IPR018181">
    <property type="entry name" value="Heat_shock_70_CS"/>
</dbReference>
<gene>
    <name evidence="3" type="ORF">Tco_0989237</name>
</gene>
<keyword evidence="4" id="KW-1185">Reference proteome</keyword>
<keyword evidence="2" id="KW-0067">ATP-binding</keyword>
<name>A0ABQ5ETS8_9ASTR</name>
<dbReference type="Proteomes" id="UP001151760">
    <property type="component" value="Unassembled WGS sequence"/>
</dbReference>
<dbReference type="InterPro" id="IPR043129">
    <property type="entry name" value="ATPase_NBD"/>
</dbReference>
<evidence type="ECO:0000313" key="3">
    <source>
        <dbReference type="EMBL" id="GJT54183.1"/>
    </source>
</evidence>
<proteinExistence type="predicted"/>
<dbReference type="SUPFAM" id="SSF53067">
    <property type="entry name" value="Actin-like ATPase domain"/>
    <property type="match status" value="2"/>
</dbReference>
<evidence type="ECO:0000256" key="1">
    <source>
        <dbReference type="ARBA" id="ARBA00022741"/>
    </source>
</evidence>
<dbReference type="PROSITE" id="PS01036">
    <property type="entry name" value="HSP70_3"/>
    <property type="match status" value="1"/>
</dbReference>